<evidence type="ECO:0000313" key="3">
    <source>
        <dbReference type="Proteomes" id="UP000255297"/>
    </source>
</evidence>
<accession>A0A378LQY6</accession>
<keyword evidence="3" id="KW-1185">Reference proteome</keyword>
<evidence type="ECO:0000256" key="1">
    <source>
        <dbReference type="SAM" id="MobiDB-lite"/>
    </source>
</evidence>
<reference evidence="2 3" key="1">
    <citation type="submission" date="2018-06" db="EMBL/GenBank/DDBJ databases">
        <authorList>
            <consortium name="Pathogen Informatics"/>
            <person name="Doyle S."/>
        </authorList>
    </citation>
    <scope>NUCLEOTIDE SEQUENCE [LARGE SCALE GENOMIC DNA]</scope>
    <source>
        <strain evidence="2 3">NCTC11532</strain>
    </source>
</reference>
<dbReference type="OrthoDB" id="5654262at2"/>
<dbReference type="STRING" id="1122170.GCA_000701265_01119"/>
<gene>
    <name evidence="2" type="ORF">NCTC11532_01367</name>
</gene>
<organism evidence="2 3">
    <name type="scientific">Legionella wadsworthii</name>
    <dbReference type="NCBI Taxonomy" id="28088"/>
    <lineage>
        <taxon>Bacteria</taxon>
        <taxon>Pseudomonadati</taxon>
        <taxon>Pseudomonadota</taxon>
        <taxon>Gammaproteobacteria</taxon>
        <taxon>Legionellales</taxon>
        <taxon>Legionellaceae</taxon>
        <taxon>Legionella</taxon>
    </lineage>
</organism>
<name>A0A378LQY6_9GAMM</name>
<feature type="region of interest" description="Disordered" evidence="1">
    <location>
        <begin position="30"/>
        <end position="69"/>
    </location>
</feature>
<dbReference type="RefSeq" id="WP_031565969.1">
    <property type="nucleotide sequence ID" value="NZ_CAAAIS010000003.1"/>
</dbReference>
<dbReference type="EMBL" id="UGPB01000001">
    <property type="protein sequence ID" value="STY29184.1"/>
    <property type="molecule type" value="Genomic_DNA"/>
</dbReference>
<dbReference type="Proteomes" id="UP000255297">
    <property type="component" value="Unassembled WGS sequence"/>
</dbReference>
<sequence>MMSKKDNSAKNSGTTKKWSFLDTAKKVLDENKSINSPTKEAVEDKKEPISSSDNMIEVEPNINQLFSPK</sequence>
<dbReference type="AlphaFoldDB" id="A0A378LQY6"/>
<proteinExistence type="predicted"/>
<evidence type="ECO:0000313" key="2">
    <source>
        <dbReference type="EMBL" id="STY29184.1"/>
    </source>
</evidence>
<protein>
    <submittedName>
        <fullName evidence="2">Uncharacterized protein</fullName>
    </submittedName>
</protein>